<dbReference type="Proteomes" id="UP000266841">
    <property type="component" value="Unassembled WGS sequence"/>
</dbReference>
<accession>K0SPI3</accession>
<name>K0SPI3_THAOC</name>
<comment type="caution">
    <text evidence="2">The sequence shown here is derived from an EMBL/GenBank/DDBJ whole genome shotgun (WGS) entry which is preliminary data.</text>
</comment>
<dbReference type="EMBL" id="AGNL01013982">
    <property type="protein sequence ID" value="EJK66919.1"/>
    <property type="molecule type" value="Genomic_DNA"/>
</dbReference>
<feature type="signal peptide" evidence="1">
    <location>
        <begin position="1"/>
        <end position="26"/>
    </location>
</feature>
<evidence type="ECO:0000256" key="1">
    <source>
        <dbReference type="SAM" id="SignalP"/>
    </source>
</evidence>
<protein>
    <submittedName>
        <fullName evidence="2">Uncharacterized protein</fullName>
    </submittedName>
</protein>
<gene>
    <name evidence="2" type="ORF">THAOC_12109</name>
</gene>
<feature type="non-terminal residue" evidence="2">
    <location>
        <position position="1"/>
    </location>
</feature>
<keyword evidence="1" id="KW-0732">Signal</keyword>
<feature type="chain" id="PRO_5003841318" evidence="1">
    <location>
        <begin position="27"/>
        <end position="387"/>
    </location>
</feature>
<sequence>AWSAATTLAGSVLSLVLCATSEFVRASPSLWTRSFADIKALLWGSLLFSRKHWFKQTSASDPKNPTLEELSVDSYPTTDEYDPADLVEVRGLTMPDGSAAKFFSSVKYGVVLRHFTWMKEYGISGVFHLRFMESIHIDRNREWKTMVLRNVRQAAQATGRSFAVSYNISGRTLTNKVLQDMKIDWKRLVDEEKITQSRRYIRHSGRPVLRIFGVGFKAPMSFVDDTAGIADLIDWFQNTADDRYRVFLIGGVPSNWRSLSGDSRSGTAWKSIYDSFDGIHPWHVGRYSTDDFESYYTDKIKADAEYCAERDDIIYMPTLWAGFSWHNLKDHAFPVNQIPRLGGRFMWQQAHRYSADSNIHTIWMAQVGESLQRCHLSPAGSHYIFLV</sequence>
<evidence type="ECO:0000313" key="2">
    <source>
        <dbReference type="EMBL" id="EJK66919.1"/>
    </source>
</evidence>
<proteinExistence type="predicted"/>
<dbReference type="OMA" id="ANLISPW"/>
<dbReference type="OrthoDB" id="41851at2759"/>
<evidence type="ECO:0000313" key="3">
    <source>
        <dbReference type="Proteomes" id="UP000266841"/>
    </source>
</evidence>
<dbReference type="Gene3D" id="3.20.20.80">
    <property type="entry name" value="Glycosidases"/>
    <property type="match status" value="1"/>
</dbReference>
<keyword evidence="3" id="KW-1185">Reference proteome</keyword>
<reference evidence="2 3" key="1">
    <citation type="journal article" date="2012" name="Genome Biol.">
        <title>Genome and low-iron response of an oceanic diatom adapted to chronic iron limitation.</title>
        <authorList>
            <person name="Lommer M."/>
            <person name="Specht M."/>
            <person name="Roy A.S."/>
            <person name="Kraemer L."/>
            <person name="Andreson R."/>
            <person name="Gutowska M.A."/>
            <person name="Wolf J."/>
            <person name="Bergner S.V."/>
            <person name="Schilhabel M.B."/>
            <person name="Klostermeier U.C."/>
            <person name="Beiko R.G."/>
            <person name="Rosenstiel P."/>
            <person name="Hippler M."/>
            <person name="Laroche J."/>
        </authorList>
    </citation>
    <scope>NUCLEOTIDE SEQUENCE [LARGE SCALE GENOMIC DNA]</scope>
    <source>
        <strain evidence="2 3">CCMP1005</strain>
    </source>
</reference>
<dbReference type="eggNOG" id="ENOG502S12Q">
    <property type="taxonomic scope" value="Eukaryota"/>
</dbReference>
<dbReference type="AlphaFoldDB" id="K0SPI3"/>
<organism evidence="2 3">
    <name type="scientific">Thalassiosira oceanica</name>
    <name type="common">Marine diatom</name>
    <dbReference type="NCBI Taxonomy" id="159749"/>
    <lineage>
        <taxon>Eukaryota</taxon>
        <taxon>Sar</taxon>
        <taxon>Stramenopiles</taxon>
        <taxon>Ochrophyta</taxon>
        <taxon>Bacillariophyta</taxon>
        <taxon>Coscinodiscophyceae</taxon>
        <taxon>Thalassiosirophycidae</taxon>
        <taxon>Thalassiosirales</taxon>
        <taxon>Thalassiosiraceae</taxon>
        <taxon>Thalassiosira</taxon>
    </lineage>
</organism>